<proteinExistence type="predicted"/>
<evidence type="ECO:0000259" key="1">
    <source>
        <dbReference type="PROSITE" id="PS50943"/>
    </source>
</evidence>
<accession>A0ABQ1LFT6</accession>
<protein>
    <submittedName>
        <fullName evidence="2">Antitoxin</fullName>
    </submittedName>
</protein>
<evidence type="ECO:0000313" key="2">
    <source>
        <dbReference type="EMBL" id="GGC23750.1"/>
    </source>
</evidence>
<keyword evidence="3" id="KW-1185">Reference proteome</keyword>
<dbReference type="SUPFAM" id="SSF47413">
    <property type="entry name" value="lambda repressor-like DNA-binding domains"/>
    <property type="match status" value="1"/>
</dbReference>
<comment type="caution">
    <text evidence="2">The sequence shown here is derived from an EMBL/GenBank/DDBJ whole genome shotgun (WGS) entry which is preliminary data.</text>
</comment>
<dbReference type="InterPro" id="IPR001387">
    <property type="entry name" value="Cro/C1-type_HTH"/>
</dbReference>
<dbReference type="EMBL" id="BMFC01000030">
    <property type="protein sequence ID" value="GGC23750.1"/>
    <property type="molecule type" value="Genomic_DNA"/>
</dbReference>
<sequence>MAAVDKTRVHPETGATLVRGIRTVTFTFRSQNETIELPGWYPADDPTADQGIHDAKDMQVSDRAINTMKAREAGVMTPGQVRAARKKLGLSQREAGRLIGGGPNAFQKYESGDVLLSKAADTALRLLSNNPERLSELLGEQHMA</sequence>
<gene>
    <name evidence="2" type="ORF">GCM10011363_45370</name>
</gene>
<feature type="domain" description="HTH cro/C1-type" evidence="1">
    <location>
        <begin position="81"/>
        <end position="112"/>
    </location>
</feature>
<dbReference type="InterPro" id="IPR032758">
    <property type="entry name" value="MqsA/HigA-2"/>
</dbReference>
<dbReference type="CDD" id="cd00093">
    <property type="entry name" value="HTH_XRE"/>
    <property type="match status" value="1"/>
</dbReference>
<organism evidence="2 3">
    <name type="scientific">Marivita lacus</name>
    <dbReference type="NCBI Taxonomy" id="1323742"/>
    <lineage>
        <taxon>Bacteria</taxon>
        <taxon>Pseudomonadati</taxon>
        <taxon>Pseudomonadota</taxon>
        <taxon>Alphaproteobacteria</taxon>
        <taxon>Rhodobacterales</taxon>
        <taxon>Roseobacteraceae</taxon>
        <taxon>Marivita</taxon>
    </lineage>
</organism>
<dbReference type="RefSeq" id="WP_188484384.1">
    <property type="nucleotide sequence ID" value="NZ_BMFC01000030.1"/>
</dbReference>
<dbReference type="Pfam" id="PF15731">
    <property type="entry name" value="MqsA_antitoxin"/>
    <property type="match status" value="1"/>
</dbReference>
<name>A0ABQ1LFT6_9RHOB</name>
<evidence type="ECO:0000313" key="3">
    <source>
        <dbReference type="Proteomes" id="UP000645462"/>
    </source>
</evidence>
<dbReference type="Gene3D" id="1.10.260.40">
    <property type="entry name" value="lambda repressor-like DNA-binding domains"/>
    <property type="match status" value="1"/>
</dbReference>
<dbReference type="Proteomes" id="UP000645462">
    <property type="component" value="Unassembled WGS sequence"/>
</dbReference>
<dbReference type="NCBIfam" id="TIGR03830">
    <property type="entry name" value="CxxCG_CxxCG_HTH"/>
    <property type="match status" value="1"/>
</dbReference>
<dbReference type="PROSITE" id="PS50943">
    <property type="entry name" value="HTH_CROC1"/>
    <property type="match status" value="1"/>
</dbReference>
<reference evidence="3" key="1">
    <citation type="journal article" date="2019" name="Int. J. Syst. Evol. Microbiol.">
        <title>The Global Catalogue of Microorganisms (GCM) 10K type strain sequencing project: providing services to taxonomists for standard genome sequencing and annotation.</title>
        <authorList>
            <consortium name="The Broad Institute Genomics Platform"/>
            <consortium name="The Broad Institute Genome Sequencing Center for Infectious Disease"/>
            <person name="Wu L."/>
            <person name="Ma J."/>
        </authorList>
    </citation>
    <scope>NUCLEOTIDE SEQUENCE [LARGE SCALE GENOMIC DNA]</scope>
    <source>
        <strain evidence="3">CGMCC 1.12478</strain>
    </source>
</reference>
<dbReference type="InterPro" id="IPR010982">
    <property type="entry name" value="Lambda_DNA-bd_dom_sf"/>
</dbReference>
<dbReference type="InterPro" id="IPR022452">
    <property type="entry name" value="MqsA"/>
</dbReference>